<evidence type="ECO:0000313" key="1">
    <source>
        <dbReference type="EMBL" id="KUG04318.1"/>
    </source>
</evidence>
<accession>A0A0W8E6P4</accession>
<sequence>MGGGFAPAFSTARYFNYSGKRNGHDLAASFSARDMVVNSFLAGDSFHVRSGLVHLCTL</sequence>
<protein>
    <submittedName>
        <fullName evidence="1">Uncharacterized protein</fullName>
    </submittedName>
</protein>
<proteinExistence type="predicted"/>
<reference evidence="1" key="1">
    <citation type="journal article" date="2015" name="Proc. Natl. Acad. Sci. U.S.A.">
        <title>Networks of energetic and metabolic interactions define dynamics in microbial communities.</title>
        <authorList>
            <person name="Embree M."/>
            <person name="Liu J.K."/>
            <person name="Al-Bassam M.M."/>
            <person name="Zengler K."/>
        </authorList>
    </citation>
    <scope>NUCLEOTIDE SEQUENCE</scope>
</reference>
<dbReference type="AlphaFoldDB" id="A0A0W8E6P4"/>
<name>A0A0W8E6P4_9ZZZZ</name>
<gene>
    <name evidence="1" type="ORF">ASZ90_018325</name>
</gene>
<dbReference type="EMBL" id="LNQE01001853">
    <property type="protein sequence ID" value="KUG04318.1"/>
    <property type="molecule type" value="Genomic_DNA"/>
</dbReference>
<comment type="caution">
    <text evidence="1">The sequence shown here is derived from an EMBL/GenBank/DDBJ whole genome shotgun (WGS) entry which is preliminary data.</text>
</comment>
<organism evidence="1">
    <name type="scientific">hydrocarbon metagenome</name>
    <dbReference type="NCBI Taxonomy" id="938273"/>
    <lineage>
        <taxon>unclassified sequences</taxon>
        <taxon>metagenomes</taxon>
        <taxon>ecological metagenomes</taxon>
    </lineage>
</organism>